<proteinExistence type="predicted"/>
<accession>A0A917FLW6</accession>
<dbReference type="PANTHER" id="PTHR46825">
    <property type="entry name" value="D-ALANYL-D-ALANINE-CARBOXYPEPTIDASE/ENDOPEPTIDASE AMPH"/>
    <property type="match status" value="1"/>
</dbReference>
<evidence type="ECO:0000256" key="1">
    <source>
        <dbReference type="SAM" id="Phobius"/>
    </source>
</evidence>
<feature type="signal peptide" evidence="2">
    <location>
        <begin position="1"/>
        <end position="28"/>
    </location>
</feature>
<keyword evidence="1" id="KW-0472">Membrane</keyword>
<organism evidence="4 5">
    <name type="scientific">Paenibacillus albidus</name>
    <dbReference type="NCBI Taxonomy" id="2041023"/>
    <lineage>
        <taxon>Bacteria</taxon>
        <taxon>Bacillati</taxon>
        <taxon>Bacillota</taxon>
        <taxon>Bacilli</taxon>
        <taxon>Bacillales</taxon>
        <taxon>Paenibacillaceae</taxon>
        <taxon>Paenibacillus</taxon>
    </lineage>
</organism>
<comment type="caution">
    <text evidence="4">The sequence shown here is derived from an EMBL/GenBank/DDBJ whole genome shotgun (WGS) entry which is preliminary data.</text>
</comment>
<keyword evidence="2" id="KW-0732">Signal</keyword>
<dbReference type="EMBL" id="BMKR01000015">
    <property type="protein sequence ID" value="GGF88291.1"/>
    <property type="molecule type" value="Genomic_DNA"/>
</dbReference>
<feature type="transmembrane region" description="Helical" evidence="1">
    <location>
        <begin position="568"/>
        <end position="593"/>
    </location>
</feature>
<gene>
    <name evidence="4" type="ORF">GCM10010912_36970</name>
</gene>
<name>A0A917FLW6_9BACL</name>
<feature type="transmembrane region" description="Helical" evidence="1">
    <location>
        <begin position="605"/>
        <end position="627"/>
    </location>
</feature>
<keyword evidence="1" id="KW-1133">Transmembrane helix</keyword>
<keyword evidence="5" id="KW-1185">Reference proteome</keyword>
<sequence length="635" mass="70220">MKIRKIMIGLMILGVSSMGMIPASPAAAAEASITPAILEKTVDPVVQQVMEAGHIPGTAVVVTLGDKIIYSKGYGFADVEQQYPVDPARTVMRIGSLTKTMTAVAVMQLVEQGQLKLDQDVNTYLDTFEVPSYSNQPITLHHLLTHTAGLDDPIYKIVSHSQKAAWPAGSFLPQYFDQQPPVREPGKEFAYNNAGPGLAGYLIEQVSGSSLEEYMSKQLFEPLDMTHTSFQLDTDGPNLAQSYAYQDGAPRQIPFTYIHLPGAGALSAIPNEWAHLMITLLNDGTYEGRRILNSDSVSQMQARQFSEHPDVEGVGYGLYRDRLANNGMLAFWHTGDIDGFTSRMTLIPEQKLGIFVISNANAPGTPLPEQVTTAIVDLLPVTQSPAAPIAVSPTDLEQYARDYTLALGPQHGWGKWYKFLGGRDFEVRTAGDKLSVRGVFPDGVGTEQTKSYVPLNNGLFKDEKLEEYIWFHQDNGTWKMTFTHGVTIEEKAPFLQQPSTQLAVYAGVGILWFCLFIIGIFIYVLPLILRKRRRMSGPTFLIAAIYSVFLAGQLLYGNSEAFMLGYPVWYAWGFSSLPFLATAIAIGLCIHTFRSGRMNGEKKQLAVLGRYLGIALSLGYTFFLLYWNMLSLHYS</sequence>
<feature type="domain" description="Beta-lactamase-related" evidence="3">
    <location>
        <begin position="43"/>
        <end position="366"/>
    </location>
</feature>
<evidence type="ECO:0000256" key="2">
    <source>
        <dbReference type="SAM" id="SignalP"/>
    </source>
</evidence>
<dbReference type="Proteomes" id="UP000637643">
    <property type="component" value="Unassembled WGS sequence"/>
</dbReference>
<keyword evidence="1" id="KW-0812">Transmembrane</keyword>
<dbReference type="InterPro" id="IPR050491">
    <property type="entry name" value="AmpC-like"/>
</dbReference>
<evidence type="ECO:0000313" key="4">
    <source>
        <dbReference type="EMBL" id="GGF88291.1"/>
    </source>
</evidence>
<evidence type="ECO:0000259" key="3">
    <source>
        <dbReference type="Pfam" id="PF00144"/>
    </source>
</evidence>
<dbReference type="AlphaFoldDB" id="A0A917FLW6"/>
<evidence type="ECO:0000313" key="5">
    <source>
        <dbReference type="Proteomes" id="UP000637643"/>
    </source>
</evidence>
<dbReference type="InterPro" id="IPR001466">
    <property type="entry name" value="Beta-lactam-related"/>
</dbReference>
<reference evidence="4" key="2">
    <citation type="submission" date="2020-09" db="EMBL/GenBank/DDBJ databases">
        <authorList>
            <person name="Sun Q."/>
            <person name="Zhou Y."/>
        </authorList>
    </citation>
    <scope>NUCLEOTIDE SEQUENCE</scope>
    <source>
        <strain evidence="4">CGMCC 1.16134</strain>
    </source>
</reference>
<reference evidence="4" key="1">
    <citation type="journal article" date="2014" name="Int. J. Syst. Evol. Microbiol.">
        <title>Complete genome sequence of Corynebacterium casei LMG S-19264T (=DSM 44701T), isolated from a smear-ripened cheese.</title>
        <authorList>
            <consortium name="US DOE Joint Genome Institute (JGI-PGF)"/>
            <person name="Walter F."/>
            <person name="Albersmeier A."/>
            <person name="Kalinowski J."/>
            <person name="Ruckert C."/>
        </authorList>
    </citation>
    <scope>NUCLEOTIDE SEQUENCE</scope>
    <source>
        <strain evidence="4">CGMCC 1.16134</strain>
    </source>
</reference>
<dbReference type="InterPro" id="IPR012338">
    <property type="entry name" value="Beta-lactam/transpept-like"/>
</dbReference>
<protein>
    <recommendedName>
        <fullName evidence="3">Beta-lactamase-related domain-containing protein</fullName>
    </recommendedName>
</protein>
<dbReference type="SUPFAM" id="SSF56601">
    <property type="entry name" value="beta-lactamase/transpeptidase-like"/>
    <property type="match status" value="1"/>
</dbReference>
<feature type="transmembrane region" description="Helical" evidence="1">
    <location>
        <begin position="537"/>
        <end position="556"/>
    </location>
</feature>
<dbReference type="RefSeq" id="WP_189027439.1">
    <property type="nucleotide sequence ID" value="NZ_BMKR01000015.1"/>
</dbReference>
<dbReference type="Pfam" id="PF00144">
    <property type="entry name" value="Beta-lactamase"/>
    <property type="match status" value="1"/>
</dbReference>
<feature type="chain" id="PRO_5038001588" description="Beta-lactamase-related domain-containing protein" evidence="2">
    <location>
        <begin position="29"/>
        <end position="635"/>
    </location>
</feature>
<dbReference type="PANTHER" id="PTHR46825:SF9">
    <property type="entry name" value="BETA-LACTAMASE-RELATED DOMAIN-CONTAINING PROTEIN"/>
    <property type="match status" value="1"/>
</dbReference>
<feature type="transmembrane region" description="Helical" evidence="1">
    <location>
        <begin position="502"/>
        <end position="525"/>
    </location>
</feature>
<dbReference type="Gene3D" id="3.40.710.10">
    <property type="entry name" value="DD-peptidase/beta-lactamase superfamily"/>
    <property type="match status" value="1"/>
</dbReference>